<feature type="transmembrane region" description="Helical" evidence="9">
    <location>
        <begin position="116"/>
        <end position="134"/>
    </location>
</feature>
<reference evidence="10" key="1">
    <citation type="submission" date="2022-10" db="EMBL/GenBank/DDBJ databases">
        <authorList>
            <person name="Chen Y."/>
            <person name="Dougan E. K."/>
            <person name="Chan C."/>
            <person name="Rhodes N."/>
            <person name="Thang M."/>
        </authorList>
    </citation>
    <scope>NUCLEOTIDE SEQUENCE</scope>
</reference>
<dbReference type="InterPro" id="IPR029020">
    <property type="entry name" value="Ammonium/urea_transptr"/>
</dbReference>
<gene>
    <name evidence="10" type="ORF">C1SCF055_LOCUS31256</name>
</gene>
<dbReference type="Gene3D" id="1.10.3430.10">
    <property type="entry name" value="Ammonium transporter AmtB like domains"/>
    <property type="match status" value="1"/>
</dbReference>
<comment type="catalytic activity">
    <reaction evidence="7">
        <text>urea(in) = urea(out)</text>
        <dbReference type="Rhea" id="RHEA:32799"/>
        <dbReference type="ChEBI" id="CHEBI:16199"/>
    </reaction>
</comment>
<evidence type="ECO:0000256" key="4">
    <source>
        <dbReference type="ARBA" id="ARBA00022692"/>
    </source>
</evidence>
<reference evidence="11" key="2">
    <citation type="submission" date="2024-04" db="EMBL/GenBank/DDBJ databases">
        <authorList>
            <person name="Chen Y."/>
            <person name="Shah S."/>
            <person name="Dougan E. K."/>
            <person name="Thang M."/>
            <person name="Chan C."/>
        </authorList>
    </citation>
    <scope>NUCLEOTIDE SEQUENCE [LARGE SCALE GENOMIC DNA]</scope>
</reference>
<evidence type="ECO:0000313" key="11">
    <source>
        <dbReference type="EMBL" id="CAL1158917.1"/>
    </source>
</evidence>
<feature type="transmembrane region" description="Helical" evidence="9">
    <location>
        <begin position="168"/>
        <end position="186"/>
    </location>
</feature>
<feature type="coiled-coil region" evidence="8">
    <location>
        <begin position="505"/>
        <end position="539"/>
    </location>
</feature>
<keyword evidence="6 9" id="KW-0472">Membrane</keyword>
<feature type="coiled-coil region" evidence="8">
    <location>
        <begin position="25"/>
        <end position="52"/>
    </location>
</feature>
<proteinExistence type="inferred from homology"/>
<evidence type="ECO:0000313" key="13">
    <source>
        <dbReference type="Proteomes" id="UP001152797"/>
    </source>
</evidence>
<accession>A0A9P1D9B9</accession>
<evidence type="ECO:0000256" key="9">
    <source>
        <dbReference type="SAM" id="Phobius"/>
    </source>
</evidence>
<protein>
    <submittedName>
        <fullName evidence="12">Urea transporter 1 (Solute carrier family 14 member 1) (Urea transporter B) (UT-B) (Urea transporter, erythrocyte)</fullName>
    </submittedName>
</protein>
<feature type="transmembrane region" description="Helical" evidence="9">
    <location>
        <begin position="322"/>
        <end position="341"/>
    </location>
</feature>
<dbReference type="EMBL" id="CAMXCT010003646">
    <property type="protein sequence ID" value="CAI4005542.1"/>
    <property type="molecule type" value="Genomic_DNA"/>
</dbReference>
<dbReference type="GO" id="GO:0005886">
    <property type="term" value="C:plasma membrane"/>
    <property type="evidence" value="ECO:0007669"/>
    <property type="project" value="UniProtKB-SubCell"/>
</dbReference>
<organism evidence="10">
    <name type="scientific">Cladocopium goreaui</name>
    <dbReference type="NCBI Taxonomy" id="2562237"/>
    <lineage>
        <taxon>Eukaryota</taxon>
        <taxon>Sar</taxon>
        <taxon>Alveolata</taxon>
        <taxon>Dinophyceae</taxon>
        <taxon>Suessiales</taxon>
        <taxon>Symbiodiniaceae</taxon>
        <taxon>Cladocopium</taxon>
    </lineage>
</organism>
<keyword evidence="5 9" id="KW-1133">Transmembrane helix</keyword>
<keyword evidence="13" id="KW-1185">Reference proteome</keyword>
<dbReference type="AlphaFoldDB" id="A0A9P1D9B9"/>
<evidence type="ECO:0000256" key="1">
    <source>
        <dbReference type="ARBA" id="ARBA00004651"/>
    </source>
</evidence>
<dbReference type="OrthoDB" id="436555at2759"/>
<evidence type="ECO:0000256" key="6">
    <source>
        <dbReference type="ARBA" id="ARBA00023136"/>
    </source>
</evidence>
<evidence type="ECO:0000256" key="5">
    <source>
        <dbReference type="ARBA" id="ARBA00022989"/>
    </source>
</evidence>
<feature type="transmembrane region" description="Helical" evidence="9">
    <location>
        <begin position="92"/>
        <end position="110"/>
    </location>
</feature>
<feature type="transmembrane region" description="Helical" evidence="9">
    <location>
        <begin position="193"/>
        <end position="210"/>
    </location>
</feature>
<keyword evidence="3" id="KW-1003">Cell membrane</keyword>
<dbReference type="InterPro" id="IPR004937">
    <property type="entry name" value="Urea_transporter"/>
</dbReference>
<evidence type="ECO:0000256" key="3">
    <source>
        <dbReference type="ARBA" id="ARBA00022475"/>
    </source>
</evidence>
<dbReference type="GO" id="GO:0015204">
    <property type="term" value="F:urea transmembrane transporter activity"/>
    <property type="evidence" value="ECO:0007669"/>
    <property type="project" value="InterPro"/>
</dbReference>
<dbReference type="Pfam" id="PF03253">
    <property type="entry name" value="UT"/>
    <property type="match status" value="1"/>
</dbReference>
<evidence type="ECO:0000256" key="7">
    <source>
        <dbReference type="ARBA" id="ARBA00033993"/>
    </source>
</evidence>
<dbReference type="EMBL" id="CAMXCT020003646">
    <property type="protein sequence ID" value="CAL1158917.1"/>
    <property type="molecule type" value="Genomic_DNA"/>
</dbReference>
<dbReference type="EMBL" id="CAMXCT030003646">
    <property type="protein sequence ID" value="CAL4792854.1"/>
    <property type="molecule type" value="Genomic_DNA"/>
</dbReference>
<comment type="similarity">
    <text evidence="2">Belongs to the urea transporter family.</text>
</comment>
<comment type="subcellular location">
    <subcellularLocation>
        <location evidence="1">Cell membrane</location>
        <topology evidence="1">Multi-pass membrane protein</topology>
    </subcellularLocation>
</comment>
<feature type="transmembrane region" description="Helical" evidence="9">
    <location>
        <begin position="257"/>
        <end position="286"/>
    </location>
</feature>
<evidence type="ECO:0000256" key="8">
    <source>
        <dbReference type="SAM" id="Coils"/>
    </source>
</evidence>
<name>A0A9P1D9B9_9DINO</name>
<sequence>MDSIDAARQSWESEHQELLRSERVLSALRQAQQSLQKRQDELSEECDSLGAEVCSPVPLCCCCSRASDSREAGTSTTCMVFLVDVLNGISQVCFFTNSCAGVVFVVAILIGTPRTAVILGLVGVFSGTSFSWCFGLDVEARKDGTLGYNATLVGCAFAFAIPDFWWAVLATVGAAGMSAFVAAGLLKVIKPQLTLAFNFVALSTLAFIDLKGNHGGTRVSGFTWNSVLPQMNGVECLAAILNGVSQIYFVSSPISGFIILLGIGLASPFMTFSTLLGSLVATLLAAGCGADLPRIQKGIWGYNAALTALWISFHFKQMGYIPVLLLVCCGAAAATAAFAGMDVVVERTHGVVANDPRVAACVALERDIEALQSTLESFGPKKFALVREQQAQLEAIETHGAREAAVRQELQDLEKAEQLLQSRLAASRSRGAEVEQQARSLVDMEVLLRAEDEAQELKLQVEKAELETSKMRQNLAESWVTDAADGLIGDEMEHLEEMERNLRWLMKTQQAADTERQLVERLERKEGTLQKRLREVSEEKATLASARVDLGDAGKAMRETMASQSEGYVRQLTGLEEARRIAFSERVKLMQDCADLQDTLDKLAATERGGPLIQGRHTKLQATCRSVADESGRLRDMNAVLGELLLSDELVENAEAEDEKDMVMRVLILQKKLLERQESYHSEQQKLLERIRSLERAAALPGTAEANTVPASSQDGTPQAGLAATIKSCVTQWRDALKPT</sequence>
<dbReference type="Proteomes" id="UP001152797">
    <property type="component" value="Unassembled WGS sequence"/>
</dbReference>
<comment type="caution">
    <text evidence="10">The sequence shown here is derived from an EMBL/GenBank/DDBJ whole genome shotgun (WGS) entry which is preliminary data.</text>
</comment>
<dbReference type="PANTHER" id="PTHR10464">
    <property type="entry name" value="UREA TRANSPORTER"/>
    <property type="match status" value="1"/>
</dbReference>
<keyword evidence="4 9" id="KW-0812">Transmembrane</keyword>
<dbReference type="PANTHER" id="PTHR10464:SF4">
    <property type="entry name" value="UREA TRANSPORTER"/>
    <property type="match status" value="1"/>
</dbReference>
<evidence type="ECO:0000313" key="12">
    <source>
        <dbReference type="EMBL" id="CAL4792854.1"/>
    </source>
</evidence>
<keyword evidence="8" id="KW-0175">Coiled coil</keyword>
<feature type="coiled-coil region" evidence="8">
    <location>
        <begin position="403"/>
        <end position="474"/>
    </location>
</feature>
<evidence type="ECO:0000256" key="2">
    <source>
        <dbReference type="ARBA" id="ARBA00005914"/>
    </source>
</evidence>
<evidence type="ECO:0000313" key="10">
    <source>
        <dbReference type="EMBL" id="CAI4005542.1"/>
    </source>
</evidence>